<reference evidence="12" key="1">
    <citation type="journal article" date="2019" name="G3 (Bethesda)">
        <title>Genome Assemblies of Two Rare Opportunistic Yeast Pathogens: Diutina rugosa (syn. Candida rugosa) and Trichomonascus ciferrii (syn. Candida ciferrii).</title>
        <authorList>
            <person name="Mixao V."/>
            <person name="Saus E."/>
            <person name="Hansen A.P."/>
            <person name="Lass-Florl C."/>
            <person name="Gabaldon T."/>
        </authorList>
    </citation>
    <scope>NUCLEOTIDE SEQUENCE</scope>
    <source>
        <strain evidence="12">CBS 4856</strain>
    </source>
</reference>
<dbReference type="SUPFAM" id="SSF49899">
    <property type="entry name" value="Concanavalin A-like lectins/glucanases"/>
    <property type="match status" value="1"/>
</dbReference>
<dbReference type="GO" id="GO:0005886">
    <property type="term" value="C:plasma membrane"/>
    <property type="evidence" value="ECO:0007669"/>
    <property type="project" value="TreeGrafter"/>
</dbReference>
<comment type="similarity">
    <text evidence="2">Belongs to the SKN1/KRE6 family.</text>
</comment>
<dbReference type="OrthoDB" id="412647at2759"/>
<keyword evidence="3 10" id="KW-0812">Transmembrane</keyword>
<protein>
    <recommendedName>
        <fullName evidence="11">GH16 domain-containing protein</fullName>
    </recommendedName>
</protein>
<evidence type="ECO:0000256" key="4">
    <source>
        <dbReference type="ARBA" id="ARBA00022968"/>
    </source>
</evidence>
<comment type="caution">
    <text evidence="12">The sequence shown here is derived from an EMBL/GenBank/DDBJ whole genome shotgun (WGS) entry which is preliminary data.</text>
</comment>
<dbReference type="InterPro" id="IPR005629">
    <property type="entry name" value="Skn1/Kre6/Sbg1"/>
</dbReference>
<dbReference type="Proteomes" id="UP000761534">
    <property type="component" value="Unassembled WGS sequence"/>
</dbReference>
<dbReference type="InterPro" id="IPR013320">
    <property type="entry name" value="ConA-like_dom_sf"/>
</dbReference>
<evidence type="ECO:0000256" key="6">
    <source>
        <dbReference type="ARBA" id="ARBA00023136"/>
    </source>
</evidence>
<keyword evidence="6 10" id="KW-0472">Membrane</keyword>
<evidence type="ECO:0000313" key="13">
    <source>
        <dbReference type="Proteomes" id="UP000761534"/>
    </source>
</evidence>
<dbReference type="InterPro" id="IPR000757">
    <property type="entry name" value="Beta-glucanase-like"/>
</dbReference>
<evidence type="ECO:0000259" key="11">
    <source>
        <dbReference type="PROSITE" id="PS51762"/>
    </source>
</evidence>
<dbReference type="GO" id="GO:0015926">
    <property type="term" value="F:glucosidase activity"/>
    <property type="evidence" value="ECO:0007669"/>
    <property type="project" value="TreeGrafter"/>
</dbReference>
<keyword evidence="4" id="KW-0735">Signal-anchor</keyword>
<feature type="region of interest" description="Disordered" evidence="9">
    <location>
        <begin position="1"/>
        <end position="51"/>
    </location>
</feature>
<dbReference type="VEuPathDB" id="FungiDB:TRICI_004774"/>
<name>A0A642UZJ4_9ASCO</name>
<sequence length="705" mass="78019">MRNLTGGNTDPYQGNYQAANSYQSLHGEEPPQNPFMSETQTLDDSSDAYSLQSENYHQNNNVYNTQYSDQPHAVGAYPPYSSSPDPNSPMMREYGAPNPPPHGMGMAFSSNNNSQLDVPSRQSSASGLGSSEFDRYPNRVSSAAPSVASGAPLLYGGAGAAAVGARGSTMSDETASSLSSQDRDVNGSNPFVVNADFSPFGGYPASSFPLHLEEKEADDYLHNPDPILDAKFDRRCQGLDRRGWAALFGLGCMLIGGILLFIVLPVLTYSGVTERNPITERVEHLTNYEYGTLSAIRTDLVDPDTPEDAKYHEARDGSKWPLVFSDEFNMEGRTFYDGDDQFWEGPDFHYAATNDLEWYSPDAITTENGTLVLTLDAYKNHDLFYRSGMLQSWNRLCFTQGYIEVSGMLPGSGKITGLWPGIWTNGNLGRPGYLATSEGVWPYSYNECDAGITPNQSSPDGISYLPGQRLNKCTCPGHDHPNEGTGRGAPEIDLLEGEISGDDDKNGMASQSLQIAPYDVWYYPNYDFIEIHNKSVTAMNTYTGGPLQQAVSAITTLNHDWYEKGDSASYQSYGYELINDDDDGYLRWFVGQEPTFTIYAPALGPNGNVGTRKISKEPMSIILNLGISNNWAYIDWPSLIWPSKFRIDYVRLYQPSDKKSLTCDPKDYPTYDYIEDHKNAYTNANLTTWEEAGYVFPPNKLTSDC</sequence>
<feature type="compositionally biased region" description="Low complexity" evidence="9">
    <location>
        <begin position="120"/>
        <end position="131"/>
    </location>
</feature>
<feature type="compositionally biased region" description="Low complexity" evidence="9">
    <location>
        <begin position="77"/>
        <end position="89"/>
    </location>
</feature>
<feature type="compositionally biased region" description="Polar residues" evidence="9">
    <location>
        <begin position="34"/>
        <end position="51"/>
    </location>
</feature>
<feature type="compositionally biased region" description="Polar residues" evidence="9">
    <location>
        <begin position="108"/>
        <end position="117"/>
    </location>
</feature>
<evidence type="ECO:0000256" key="3">
    <source>
        <dbReference type="ARBA" id="ARBA00022692"/>
    </source>
</evidence>
<dbReference type="Pfam" id="PF03935">
    <property type="entry name" value="SKN1_KRE6_Sbg1"/>
    <property type="match status" value="1"/>
</dbReference>
<dbReference type="GO" id="GO:0031505">
    <property type="term" value="P:fungal-type cell wall organization"/>
    <property type="evidence" value="ECO:0007669"/>
    <property type="project" value="TreeGrafter"/>
</dbReference>
<comment type="subcellular location">
    <subcellularLocation>
        <location evidence="1">Membrane</location>
        <topology evidence="1">Single-pass type II membrane protein</topology>
    </subcellularLocation>
</comment>
<dbReference type="AlphaFoldDB" id="A0A642UZJ4"/>
<evidence type="ECO:0000313" key="12">
    <source>
        <dbReference type="EMBL" id="KAA8908436.1"/>
    </source>
</evidence>
<evidence type="ECO:0000256" key="8">
    <source>
        <dbReference type="ARBA" id="ARBA00023316"/>
    </source>
</evidence>
<feature type="domain" description="GH16" evidence="11">
    <location>
        <begin position="298"/>
        <end position="658"/>
    </location>
</feature>
<gene>
    <name evidence="12" type="ORF">TRICI_004774</name>
</gene>
<evidence type="ECO:0000256" key="2">
    <source>
        <dbReference type="ARBA" id="ARBA00010962"/>
    </source>
</evidence>
<feature type="region of interest" description="Disordered" evidence="9">
    <location>
        <begin position="72"/>
        <end position="133"/>
    </location>
</feature>
<evidence type="ECO:0000256" key="7">
    <source>
        <dbReference type="ARBA" id="ARBA00023180"/>
    </source>
</evidence>
<dbReference type="GO" id="GO:0005789">
    <property type="term" value="C:endoplasmic reticulum membrane"/>
    <property type="evidence" value="ECO:0007669"/>
    <property type="project" value="TreeGrafter"/>
</dbReference>
<evidence type="ECO:0000256" key="9">
    <source>
        <dbReference type="SAM" id="MobiDB-lite"/>
    </source>
</evidence>
<feature type="transmembrane region" description="Helical" evidence="10">
    <location>
        <begin position="244"/>
        <end position="267"/>
    </location>
</feature>
<evidence type="ECO:0000256" key="10">
    <source>
        <dbReference type="SAM" id="Phobius"/>
    </source>
</evidence>
<dbReference type="Gene3D" id="2.60.120.200">
    <property type="match status" value="1"/>
</dbReference>
<accession>A0A642UZJ4</accession>
<evidence type="ECO:0000256" key="1">
    <source>
        <dbReference type="ARBA" id="ARBA00004606"/>
    </source>
</evidence>
<dbReference type="FunFam" id="2.60.120.200:FF:000140">
    <property type="entry name" value="Beta-glucan synthesis-associated protein"/>
    <property type="match status" value="1"/>
</dbReference>
<dbReference type="PANTHER" id="PTHR31361:SF1">
    <property type="entry name" value="BETA-GLUCAN SYNTHESIS-ASSOCIATED PROTEIN KRE6-RELATED"/>
    <property type="match status" value="1"/>
</dbReference>
<proteinExistence type="inferred from homology"/>
<organism evidence="12 13">
    <name type="scientific">Trichomonascus ciferrii</name>
    <dbReference type="NCBI Taxonomy" id="44093"/>
    <lineage>
        <taxon>Eukaryota</taxon>
        <taxon>Fungi</taxon>
        <taxon>Dikarya</taxon>
        <taxon>Ascomycota</taxon>
        <taxon>Saccharomycotina</taxon>
        <taxon>Dipodascomycetes</taxon>
        <taxon>Dipodascales</taxon>
        <taxon>Trichomonascaceae</taxon>
        <taxon>Trichomonascus</taxon>
        <taxon>Trichomonascus ciferrii complex</taxon>
    </lineage>
</organism>
<dbReference type="GO" id="GO:0006078">
    <property type="term" value="P:(1-&gt;6)-beta-D-glucan biosynthetic process"/>
    <property type="evidence" value="ECO:0007669"/>
    <property type="project" value="TreeGrafter"/>
</dbReference>
<dbReference type="PANTHER" id="PTHR31361">
    <property type="entry name" value="BETA-GLUCAN SYNTHESIS-ASSOCIATED PROTEIN KRE6-RELATED"/>
    <property type="match status" value="1"/>
</dbReference>
<dbReference type="PROSITE" id="PS51762">
    <property type="entry name" value="GH16_2"/>
    <property type="match status" value="1"/>
</dbReference>
<feature type="compositionally biased region" description="Polar residues" evidence="9">
    <location>
        <begin position="1"/>
        <end position="24"/>
    </location>
</feature>
<dbReference type="CDD" id="cd02180">
    <property type="entry name" value="GH16_fungal_KRE6_glucanase"/>
    <property type="match status" value="1"/>
</dbReference>
<dbReference type="EMBL" id="SWFS01000364">
    <property type="protein sequence ID" value="KAA8908436.1"/>
    <property type="molecule type" value="Genomic_DNA"/>
</dbReference>
<keyword evidence="8" id="KW-0961">Cell wall biogenesis/degradation</keyword>
<evidence type="ECO:0000256" key="5">
    <source>
        <dbReference type="ARBA" id="ARBA00022989"/>
    </source>
</evidence>
<keyword evidence="13" id="KW-1185">Reference proteome</keyword>
<keyword evidence="5 10" id="KW-1133">Transmembrane helix</keyword>
<keyword evidence="7" id="KW-0325">Glycoprotein</keyword>